<evidence type="ECO:0000313" key="13">
    <source>
        <dbReference type="Proteomes" id="UP000502179"/>
    </source>
</evidence>
<dbReference type="KEGG" id="tav:G4V39_07060"/>
<dbReference type="AlphaFoldDB" id="A0A6G7PZ71"/>
<evidence type="ECO:0000256" key="8">
    <source>
        <dbReference type="ARBA" id="ARBA00023136"/>
    </source>
</evidence>
<comment type="similarity">
    <text evidence="9">Belongs to the GSP H family.</text>
</comment>
<evidence type="ECO:0000256" key="5">
    <source>
        <dbReference type="ARBA" id="ARBA00022519"/>
    </source>
</evidence>
<keyword evidence="5" id="KW-0997">Cell inner membrane</keyword>
<evidence type="ECO:0000256" key="7">
    <source>
        <dbReference type="ARBA" id="ARBA00022989"/>
    </source>
</evidence>
<dbReference type="PROSITE" id="PS00409">
    <property type="entry name" value="PROKAR_NTER_METHYL"/>
    <property type="match status" value="1"/>
</dbReference>
<dbReference type="Proteomes" id="UP000502179">
    <property type="component" value="Chromosome"/>
</dbReference>
<dbReference type="InterPro" id="IPR012902">
    <property type="entry name" value="N_methyl_site"/>
</dbReference>
<dbReference type="SUPFAM" id="SSF54523">
    <property type="entry name" value="Pili subunits"/>
    <property type="match status" value="1"/>
</dbReference>
<dbReference type="GO" id="GO:0015627">
    <property type="term" value="C:type II protein secretion system complex"/>
    <property type="evidence" value="ECO:0007669"/>
    <property type="project" value="InterPro"/>
</dbReference>
<gene>
    <name evidence="12" type="ORF">G4V39_07060</name>
</gene>
<keyword evidence="7" id="KW-1133">Transmembrane helix</keyword>
<keyword evidence="6" id="KW-0812">Transmembrane</keyword>
<dbReference type="Pfam" id="PF07963">
    <property type="entry name" value="N_methyl"/>
    <property type="match status" value="1"/>
</dbReference>
<name>A0A6G7PZ71_9BACT</name>
<evidence type="ECO:0000313" key="12">
    <source>
        <dbReference type="EMBL" id="QIJ72877.1"/>
    </source>
</evidence>
<evidence type="ECO:0000256" key="3">
    <source>
        <dbReference type="ARBA" id="ARBA00022475"/>
    </source>
</evidence>
<keyword evidence="4" id="KW-0488">Methylation</keyword>
<dbReference type="Gene3D" id="3.55.40.10">
    <property type="entry name" value="minor pseudopilin epsh domain"/>
    <property type="match status" value="1"/>
</dbReference>
<dbReference type="RefSeq" id="WP_166033096.1">
    <property type="nucleotide sequence ID" value="NZ_CP048877.1"/>
</dbReference>
<dbReference type="GO" id="GO:0005886">
    <property type="term" value="C:plasma membrane"/>
    <property type="evidence" value="ECO:0007669"/>
    <property type="project" value="UniProtKB-SubCell"/>
</dbReference>
<evidence type="ECO:0000256" key="6">
    <source>
        <dbReference type="ARBA" id="ARBA00022692"/>
    </source>
</evidence>
<evidence type="ECO:0000256" key="1">
    <source>
        <dbReference type="ARBA" id="ARBA00004377"/>
    </source>
</evidence>
<sequence>MTLVIPKIFRKFREKTGFSLIEALVVMAMVAIVATLAIPRLSSLRDDLALKGATKTLAADLQYARVASLRRQSRVVVSLTNNASSYQIFVDANDNASLDAGETVLKSVALPQAVTLSSVAFFGCATGPQFVRGQPSCLAGGGNGSLRLVSGRTNSFYKIKLSRSGRVVVCDKNSDC</sequence>
<keyword evidence="3" id="KW-1003">Cell membrane</keyword>
<comment type="subcellular location">
    <subcellularLocation>
        <location evidence="1">Cell inner membrane</location>
        <topology evidence="1">Single-pass membrane protein</topology>
    </subcellularLocation>
</comment>
<evidence type="ECO:0000256" key="9">
    <source>
        <dbReference type="ARBA" id="ARBA00025772"/>
    </source>
</evidence>
<dbReference type="Pfam" id="PF12019">
    <property type="entry name" value="GspH"/>
    <property type="match status" value="1"/>
</dbReference>
<reference evidence="12 13" key="1">
    <citation type="submission" date="2020-02" db="EMBL/GenBank/DDBJ databases">
        <title>Genome analysis of Thermosulfuriphilus ammonigenes ST65T, an anaerobic thermophilic chemolithoautotrophic bacterium isolated from a deep-sea hydrothermal vent.</title>
        <authorList>
            <person name="Slobodkina G."/>
            <person name="Allioux M."/>
            <person name="Merkel A."/>
            <person name="Alain K."/>
            <person name="Jebbar M."/>
            <person name="Slobodkin A."/>
        </authorList>
    </citation>
    <scope>NUCLEOTIDE SEQUENCE [LARGE SCALE GENOMIC DNA]</scope>
    <source>
        <strain evidence="12 13">ST65</strain>
    </source>
</reference>
<keyword evidence="13" id="KW-1185">Reference proteome</keyword>
<dbReference type="NCBIfam" id="TIGR02532">
    <property type="entry name" value="IV_pilin_GFxxxE"/>
    <property type="match status" value="1"/>
</dbReference>
<keyword evidence="8" id="KW-0472">Membrane</keyword>
<evidence type="ECO:0000256" key="4">
    <source>
        <dbReference type="ARBA" id="ARBA00022481"/>
    </source>
</evidence>
<dbReference type="GO" id="GO:0015628">
    <property type="term" value="P:protein secretion by the type II secretion system"/>
    <property type="evidence" value="ECO:0007669"/>
    <property type="project" value="InterPro"/>
</dbReference>
<dbReference type="InterPro" id="IPR022346">
    <property type="entry name" value="T2SS_GspH"/>
</dbReference>
<dbReference type="EMBL" id="CP048877">
    <property type="protein sequence ID" value="QIJ72877.1"/>
    <property type="molecule type" value="Genomic_DNA"/>
</dbReference>
<evidence type="ECO:0000256" key="10">
    <source>
        <dbReference type="ARBA" id="ARBA00030775"/>
    </source>
</evidence>
<accession>A0A6G7PZ71</accession>
<proteinExistence type="inferred from homology"/>
<dbReference type="InterPro" id="IPR045584">
    <property type="entry name" value="Pilin-like"/>
</dbReference>
<protein>
    <recommendedName>
        <fullName evidence="2">Type II secretion system protein H</fullName>
    </recommendedName>
    <alternativeName>
        <fullName evidence="10">General secretion pathway protein H</fullName>
    </alternativeName>
</protein>
<evidence type="ECO:0000259" key="11">
    <source>
        <dbReference type="Pfam" id="PF12019"/>
    </source>
</evidence>
<feature type="domain" description="General secretion pathway GspH" evidence="11">
    <location>
        <begin position="53"/>
        <end position="165"/>
    </location>
</feature>
<evidence type="ECO:0000256" key="2">
    <source>
        <dbReference type="ARBA" id="ARBA00021549"/>
    </source>
</evidence>
<organism evidence="12 13">
    <name type="scientific">Thermosulfuriphilus ammonigenes</name>
    <dbReference type="NCBI Taxonomy" id="1936021"/>
    <lineage>
        <taxon>Bacteria</taxon>
        <taxon>Pseudomonadati</taxon>
        <taxon>Thermodesulfobacteriota</taxon>
        <taxon>Thermodesulfobacteria</taxon>
        <taxon>Thermodesulfobacteriales</taxon>
        <taxon>Thermodesulfobacteriaceae</taxon>
        <taxon>Thermosulfuriphilus</taxon>
    </lineage>
</organism>